<dbReference type="Pfam" id="PF05368">
    <property type="entry name" value="NmrA"/>
    <property type="match status" value="1"/>
</dbReference>
<dbReference type="InterPro" id="IPR052718">
    <property type="entry name" value="NmrA-type_oxidoreductase"/>
</dbReference>
<dbReference type="PANTHER" id="PTHR47129:SF1">
    <property type="entry name" value="NMRA-LIKE DOMAIN-CONTAINING PROTEIN"/>
    <property type="match status" value="1"/>
</dbReference>
<dbReference type="Proteomes" id="UP000540506">
    <property type="component" value="Unassembled WGS sequence"/>
</dbReference>
<evidence type="ECO:0000313" key="2">
    <source>
        <dbReference type="EMBL" id="MBB4924215.1"/>
    </source>
</evidence>
<dbReference type="Gene3D" id="3.40.50.720">
    <property type="entry name" value="NAD(P)-binding Rossmann-like Domain"/>
    <property type="match status" value="1"/>
</dbReference>
<feature type="domain" description="NmrA-like" evidence="1">
    <location>
        <begin position="2"/>
        <end position="252"/>
    </location>
</feature>
<evidence type="ECO:0000313" key="3">
    <source>
        <dbReference type="Proteomes" id="UP000540506"/>
    </source>
</evidence>
<accession>A0A7W7R2R8</accession>
<reference evidence="2 3" key="1">
    <citation type="submission" date="2020-08" db="EMBL/GenBank/DDBJ databases">
        <title>Sequencing the genomes of 1000 actinobacteria strains.</title>
        <authorList>
            <person name="Klenk H.-P."/>
        </authorList>
    </citation>
    <scope>NUCLEOTIDE SEQUENCE [LARGE SCALE GENOMIC DNA]</scope>
    <source>
        <strain evidence="2 3">DSM 41654</strain>
    </source>
</reference>
<dbReference type="PANTHER" id="PTHR47129">
    <property type="entry name" value="QUINONE OXIDOREDUCTASE 2"/>
    <property type="match status" value="1"/>
</dbReference>
<keyword evidence="2" id="KW-0560">Oxidoreductase</keyword>
<dbReference type="Gene3D" id="3.90.25.10">
    <property type="entry name" value="UDP-galactose 4-epimerase, domain 1"/>
    <property type="match status" value="1"/>
</dbReference>
<evidence type="ECO:0000259" key="1">
    <source>
        <dbReference type="Pfam" id="PF05368"/>
    </source>
</evidence>
<dbReference type="InterPro" id="IPR008030">
    <property type="entry name" value="NmrA-like"/>
</dbReference>
<dbReference type="EMBL" id="JACHJV010000001">
    <property type="protein sequence ID" value="MBB4924215.1"/>
    <property type="molecule type" value="Genomic_DNA"/>
</dbReference>
<dbReference type="EC" id="1.6.5.2" evidence="2"/>
<protein>
    <submittedName>
        <fullName evidence="2">NAD(P)H dehydrogenase (Quinone)</fullName>
        <ecNumber evidence="2">1.6.5.2</ecNumber>
    </submittedName>
</protein>
<organism evidence="2 3">
    <name type="scientific">Kitasatospora kifunensis</name>
    <name type="common">Streptomyces kifunensis</name>
    <dbReference type="NCBI Taxonomy" id="58351"/>
    <lineage>
        <taxon>Bacteria</taxon>
        <taxon>Bacillati</taxon>
        <taxon>Actinomycetota</taxon>
        <taxon>Actinomycetes</taxon>
        <taxon>Kitasatosporales</taxon>
        <taxon>Streptomycetaceae</taxon>
        <taxon>Kitasatospora</taxon>
    </lineage>
</organism>
<proteinExistence type="predicted"/>
<gene>
    <name evidence="2" type="ORF">FHR34_003208</name>
</gene>
<dbReference type="AlphaFoldDB" id="A0A7W7R2R8"/>
<dbReference type="GO" id="GO:0003955">
    <property type="term" value="F:NAD(P)H dehydrogenase (quinone) activity"/>
    <property type="evidence" value="ECO:0007669"/>
    <property type="project" value="UniProtKB-EC"/>
</dbReference>
<dbReference type="RefSeq" id="WP_184936197.1">
    <property type="nucleotide sequence ID" value="NZ_JACHJV010000001.1"/>
</dbReference>
<keyword evidence="3" id="KW-1185">Reference proteome</keyword>
<dbReference type="SUPFAM" id="SSF51735">
    <property type="entry name" value="NAD(P)-binding Rossmann-fold domains"/>
    <property type="match status" value="1"/>
</dbReference>
<name>A0A7W7R2R8_KITKI</name>
<dbReference type="InterPro" id="IPR036291">
    <property type="entry name" value="NAD(P)-bd_dom_sf"/>
</dbReference>
<sequence>MILVTGTSGALGGLIHRRLVQDGAQVLAGTRSPGPGERRIDFDDPATLRTGFAGVDVLVLVSAGYAEDDVVIARHGAAIDAAVAAGVRHVIYTSLAGSGDQLTIALPHRWTERALAASPLDWTVLRNGLYVQVPAGLGLANSPQTAATGVFRAPWGVGSVPVVAREDLAEAAARVALEADGGRGTHAARVYELEGAVPVGGSEIAAALTEALGRPVRYQNAPLGESWERLAGAGMAAYQVAHAVSIFSAVNAGAMAVAGHSDLPALLGGQVRDVRELLGAVVRELVAAAPTPESRTE</sequence>
<comment type="caution">
    <text evidence="2">The sequence shown here is derived from an EMBL/GenBank/DDBJ whole genome shotgun (WGS) entry which is preliminary data.</text>
</comment>